<dbReference type="PANTHER" id="PTHR30625">
    <property type="entry name" value="PROTEIN TOLQ"/>
    <property type="match status" value="1"/>
</dbReference>
<proteinExistence type="inferred from homology"/>
<sequence length="139" mass="15173">MGEIVNSLVSYFQQGGPWMIALFVCSVWTWAVFVASVFPKARKRSDAVSVGTFEQLERASNTLVVLAVVAPLIGLLGTVSGMISAFRVLSSWMGMNPRNLASAISEALITTQTGLTIAVPAMLGAHIFEQSRERIRRKW</sequence>
<reference evidence="9 10" key="1">
    <citation type="submission" date="2016-10" db="EMBL/GenBank/DDBJ databases">
        <authorList>
            <person name="de Groot N.N."/>
        </authorList>
    </citation>
    <scope>NUCLEOTIDE SEQUENCE [LARGE SCALE GENOMIC DNA]</scope>
    <source>
        <strain evidence="9 10">DSM 9990</strain>
    </source>
</reference>
<organism evidence="9 10">
    <name type="scientific">Thermodesulforhabdus norvegica</name>
    <dbReference type="NCBI Taxonomy" id="39841"/>
    <lineage>
        <taxon>Bacteria</taxon>
        <taxon>Pseudomonadati</taxon>
        <taxon>Thermodesulfobacteriota</taxon>
        <taxon>Syntrophobacteria</taxon>
        <taxon>Syntrophobacterales</taxon>
        <taxon>Thermodesulforhabdaceae</taxon>
        <taxon>Thermodesulforhabdus</taxon>
    </lineage>
</organism>
<dbReference type="PANTHER" id="PTHR30625:SF17">
    <property type="entry name" value="TOLQ-RELATED"/>
    <property type="match status" value="1"/>
</dbReference>
<keyword evidence="6" id="KW-0813">Transport</keyword>
<dbReference type="RefSeq" id="WP_177193473.1">
    <property type="nucleotide sequence ID" value="NZ_FOUU01000001.1"/>
</dbReference>
<dbReference type="Pfam" id="PF01618">
    <property type="entry name" value="MotA_ExbB"/>
    <property type="match status" value="1"/>
</dbReference>
<dbReference type="Proteomes" id="UP000199611">
    <property type="component" value="Unassembled WGS sequence"/>
</dbReference>
<feature type="domain" description="MotA/TolQ/ExbB proton channel" evidence="8">
    <location>
        <begin position="53"/>
        <end position="138"/>
    </location>
</feature>
<evidence type="ECO:0000256" key="5">
    <source>
        <dbReference type="ARBA" id="ARBA00023136"/>
    </source>
</evidence>
<accession>A0A1I4QX23</accession>
<evidence type="ECO:0000256" key="6">
    <source>
        <dbReference type="RuleBase" id="RU004057"/>
    </source>
</evidence>
<protein>
    <submittedName>
        <fullName evidence="9">MotA/TolQ/ExbB proton channel family protein</fullName>
    </submittedName>
</protein>
<evidence type="ECO:0000256" key="2">
    <source>
        <dbReference type="ARBA" id="ARBA00022475"/>
    </source>
</evidence>
<evidence type="ECO:0000313" key="10">
    <source>
        <dbReference type="Proteomes" id="UP000199611"/>
    </source>
</evidence>
<evidence type="ECO:0000256" key="1">
    <source>
        <dbReference type="ARBA" id="ARBA00004651"/>
    </source>
</evidence>
<keyword evidence="2" id="KW-1003">Cell membrane</keyword>
<keyword evidence="5 7" id="KW-0472">Membrane</keyword>
<feature type="transmembrane region" description="Helical" evidence="7">
    <location>
        <begin position="18"/>
        <end position="38"/>
    </location>
</feature>
<comment type="subcellular location">
    <subcellularLocation>
        <location evidence="1">Cell membrane</location>
        <topology evidence="1">Multi-pass membrane protein</topology>
    </subcellularLocation>
    <subcellularLocation>
        <location evidence="6">Membrane</location>
        <topology evidence="6">Multi-pass membrane protein</topology>
    </subcellularLocation>
</comment>
<keyword evidence="3 7" id="KW-0812">Transmembrane</keyword>
<keyword evidence="4 7" id="KW-1133">Transmembrane helix</keyword>
<evidence type="ECO:0000313" key="9">
    <source>
        <dbReference type="EMBL" id="SFM44561.1"/>
    </source>
</evidence>
<feature type="transmembrane region" description="Helical" evidence="7">
    <location>
        <begin position="63"/>
        <end position="89"/>
    </location>
</feature>
<dbReference type="GO" id="GO:0017038">
    <property type="term" value="P:protein import"/>
    <property type="evidence" value="ECO:0007669"/>
    <property type="project" value="TreeGrafter"/>
</dbReference>
<dbReference type="AlphaFoldDB" id="A0A1I4QX23"/>
<name>A0A1I4QX23_9BACT</name>
<dbReference type="InterPro" id="IPR002898">
    <property type="entry name" value="MotA_ExbB_proton_chnl"/>
</dbReference>
<keyword evidence="10" id="KW-1185">Reference proteome</keyword>
<dbReference type="STRING" id="39841.SAMN05660836_00270"/>
<evidence type="ECO:0000256" key="4">
    <source>
        <dbReference type="ARBA" id="ARBA00022989"/>
    </source>
</evidence>
<gene>
    <name evidence="9" type="ORF">SAMN05660836_00270</name>
</gene>
<feature type="transmembrane region" description="Helical" evidence="7">
    <location>
        <begin position="109"/>
        <end position="128"/>
    </location>
</feature>
<evidence type="ECO:0000259" key="8">
    <source>
        <dbReference type="Pfam" id="PF01618"/>
    </source>
</evidence>
<dbReference type="GO" id="GO:0005886">
    <property type="term" value="C:plasma membrane"/>
    <property type="evidence" value="ECO:0007669"/>
    <property type="project" value="UniProtKB-SubCell"/>
</dbReference>
<evidence type="ECO:0000256" key="3">
    <source>
        <dbReference type="ARBA" id="ARBA00022692"/>
    </source>
</evidence>
<comment type="similarity">
    <text evidence="6">Belongs to the exbB/tolQ family.</text>
</comment>
<keyword evidence="6" id="KW-0653">Protein transport</keyword>
<evidence type="ECO:0000256" key="7">
    <source>
        <dbReference type="SAM" id="Phobius"/>
    </source>
</evidence>
<dbReference type="EMBL" id="FOUU01000001">
    <property type="protein sequence ID" value="SFM44561.1"/>
    <property type="molecule type" value="Genomic_DNA"/>
</dbReference>
<dbReference type="InterPro" id="IPR050790">
    <property type="entry name" value="ExbB/TolQ_transport"/>
</dbReference>